<keyword evidence="2" id="KW-1133">Transmembrane helix</keyword>
<keyword evidence="2" id="KW-0472">Membrane</keyword>
<keyword evidence="4" id="KW-1185">Reference proteome</keyword>
<feature type="transmembrane region" description="Helical" evidence="2">
    <location>
        <begin position="939"/>
        <end position="959"/>
    </location>
</feature>
<organism evidence="3 4">
    <name type="scientific">Tanacetum coccineum</name>
    <dbReference type="NCBI Taxonomy" id="301880"/>
    <lineage>
        <taxon>Eukaryota</taxon>
        <taxon>Viridiplantae</taxon>
        <taxon>Streptophyta</taxon>
        <taxon>Embryophyta</taxon>
        <taxon>Tracheophyta</taxon>
        <taxon>Spermatophyta</taxon>
        <taxon>Magnoliopsida</taxon>
        <taxon>eudicotyledons</taxon>
        <taxon>Gunneridae</taxon>
        <taxon>Pentapetalae</taxon>
        <taxon>asterids</taxon>
        <taxon>campanulids</taxon>
        <taxon>Asterales</taxon>
        <taxon>Asteraceae</taxon>
        <taxon>Asteroideae</taxon>
        <taxon>Anthemideae</taxon>
        <taxon>Anthemidinae</taxon>
        <taxon>Tanacetum</taxon>
    </lineage>
</organism>
<keyword evidence="2" id="KW-0812">Transmembrane</keyword>
<feature type="region of interest" description="Disordered" evidence="1">
    <location>
        <begin position="412"/>
        <end position="458"/>
    </location>
</feature>
<dbReference type="EMBL" id="BQNB010018647">
    <property type="protein sequence ID" value="GJT76698.1"/>
    <property type="molecule type" value="Genomic_DNA"/>
</dbReference>
<sequence>MSKPMPTIPTQSPFTYPNPNSSASPSFTQDDTFMPNPSASPSFTQDDTFMPNMPEPIQPMPTFTQTAFSQPAVHTQHTHPCYNQLDCKGKQPKEIGKKMQRKYKLFIILFLLDEHSAYKGRIKVRTLLLQPLPEDHYAPTIHHMMMKGISGGWQLRQGQTQTMRHQPEVSRDPSFFMWMMEENGLKSGNGYALLEDYQVLRRRQGRKMNITTISSLPDLRAEGRYCAFNGHKNMTGEVEKGIWDDGGLHADNGGAGCISNCLLMSWRMMGILLKHISMLLNTLVITKDWFHKTPMAFREKIRAQKEKKEWEVKFEATLARFEKWKESSKNLKKLINSSMSTRTKIGLGFQEYFGVDEVFDLSTPSVFYSDPVEKEVKPLYSRFVRLGKMHGWSPPITGTYMPSPYQSDIEETQVSYGSKSDNKTSDTISESNDFVSCDNSDKSSDSETHTSCDSSLKTKTKDFPPCLSWEALSIWRGDGRISGEKATIRSQRLDFDIPNVYYVEELQHFNLRIQLPDASQVQNESLDESTRRTQKDGLCDFKTINKLAKGGLVGWVTSKAYQQKYYVKLEAEFENQGVSVLGILLALILLGDPAGIDSAVREPAGIDSAVRDNACHYILLFHQFSVTSSPMVMPDESTLPPGQSLGSVQNTKRFHPSDVTAVRSESVSKRVNTIHPQSQILGDLASPDNHTDHLHCLSACFFLLEPTSIAKALRIPDWVVDMQEVMPYWMLRVPFSMEKLKKKCMSLSLKALKIPTSQSMLYRVVKSFVMGLHQAPRDCAMGEYELLLRSNSEQLPDSTIHSAKTTSDVDIMLQLGACSRHSSYHPLNFHMNAVKEILYCDYAVFHGDRKSLQGGCQFLWQQLRDHSIVKNPVFHQRTKHIEIRHHFIRDANEKNLIQVLKIHTDDNVADLLTKAFDGPRFGIWCPFWMVVNTAGRCTFFLLTGLVSAACTMVLLVVILSAGRLVSAGRTMILLVVILSAGRLVSAGSYGLCCWFRVHAGGHISAGGSISADRVFKPAGLATPMAGFAVPDTASGTLGTNVTASTVPTSAVMDSAGSHRESGVSPFADSADSSSPPNVSTAHIPIDVLFDSTSRGITEFFLISDAEEQIGLSRVTVDPDSDDEVLAEILFRGQYISGAGVVVMDKLPYDEIVDPRVKVETVSDYASSPPRSRRKHLGV</sequence>
<gene>
    <name evidence="3" type="ORF">Tco_1043423</name>
</gene>
<evidence type="ECO:0000313" key="3">
    <source>
        <dbReference type="EMBL" id="GJT76698.1"/>
    </source>
</evidence>
<evidence type="ECO:0000256" key="2">
    <source>
        <dbReference type="SAM" id="Phobius"/>
    </source>
</evidence>
<accession>A0ABQ5GME6</accession>
<reference evidence="3" key="2">
    <citation type="submission" date="2022-01" db="EMBL/GenBank/DDBJ databases">
        <authorList>
            <person name="Yamashiro T."/>
            <person name="Shiraishi A."/>
            <person name="Satake H."/>
            <person name="Nakayama K."/>
        </authorList>
    </citation>
    <scope>NUCLEOTIDE SEQUENCE</scope>
</reference>
<comment type="caution">
    <text evidence="3">The sequence shown here is derived from an EMBL/GenBank/DDBJ whole genome shotgun (WGS) entry which is preliminary data.</text>
</comment>
<name>A0ABQ5GME6_9ASTR</name>
<feature type="region of interest" description="Disordered" evidence="1">
    <location>
        <begin position="1"/>
        <end position="48"/>
    </location>
</feature>
<dbReference type="Proteomes" id="UP001151760">
    <property type="component" value="Unassembled WGS sequence"/>
</dbReference>
<feature type="non-terminal residue" evidence="3">
    <location>
        <position position="1178"/>
    </location>
</feature>
<feature type="compositionally biased region" description="Basic and acidic residues" evidence="1">
    <location>
        <begin position="439"/>
        <end position="450"/>
    </location>
</feature>
<feature type="compositionally biased region" description="Low complexity" evidence="1">
    <location>
        <begin position="1064"/>
        <end position="1076"/>
    </location>
</feature>
<proteinExistence type="predicted"/>
<evidence type="ECO:0000313" key="4">
    <source>
        <dbReference type="Proteomes" id="UP001151760"/>
    </source>
</evidence>
<evidence type="ECO:0000256" key="1">
    <source>
        <dbReference type="SAM" id="MobiDB-lite"/>
    </source>
</evidence>
<feature type="region of interest" description="Disordered" evidence="1">
    <location>
        <begin position="1053"/>
        <end position="1077"/>
    </location>
</feature>
<protein>
    <submittedName>
        <fullName evidence="3">Uncharacterized protein</fullName>
    </submittedName>
</protein>
<feature type="transmembrane region" description="Helical" evidence="2">
    <location>
        <begin position="971"/>
        <end position="991"/>
    </location>
</feature>
<reference evidence="3" key="1">
    <citation type="journal article" date="2022" name="Int. J. Mol. Sci.">
        <title>Draft Genome of Tanacetum Coccineum: Genomic Comparison of Closely Related Tanacetum-Family Plants.</title>
        <authorList>
            <person name="Yamashiro T."/>
            <person name="Shiraishi A."/>
            <person name="Nakayama K."/>
            <person name="Satake H."/>
        </authorList>
    </citation>
    <scope>NUCLEOTIDE SEQUENCE</scope>
</reference>
<feature type="compositionally biased region" description="Polar residues" evidence="1">
    <location>
        <begin position="8"/>
        <end position="47"/>
    </location>
</feature>
<feature type="compositionally biased region" description="Polar residues" evidence="1">
    <location>
        <begin position="412"/>
        <end position="438"/>
    </location>
</feature>
<dbReference type="CDD" id="cd09272">
    <property type="entry name" value="RNase_HI_RT_Ty1"/>
    <property type="match status" value="1"/>
</dbReference>